<keyword evidence="1" id="KW-0238">DNA-binding</keyword>
<dbReference type="PANTHER" id="PTHR46797:SF1">
    <property type="entry name" value="METHYLPHOSPHONATE SYNTHASE"/>
    <property type="match status" value="1"/>
</dbReference>
<proteinExistence type="predicted"/>
<dbReference type="AlphaFoldDB" id="A0A1E3W6W0"/>
<dbReference type="Gene3D" id="2.60.120.10">
    <property type="entry name" value="Jelly Rolls"/>
    <property type="match status" value="1"/>
</dbReference>
<dbReference type="InterPro" id="IPR010982">
    <property type="entry name" value="Lambda_DNA-bd_dom_sf"/>
</dbReference>
<feature type="domain" description="HTH cro/C1-type" evidence="2">
    <location>
        <begin position="5"/>
        <end position="59"/>
    </location>
</feature>
<dbReference type="Pfam" id="PF01381">
    <property type="entry name" value="HTH_3"/>
    <property type="match status" value="1"/>
</dbReference>
<dbReference type="InterPro" id="IPR050807">
    <property type="entry name" value="TransReg_Diox_bact_type"/>
</dbReference>
<reference evidence="3 4" key="1">
    <citation type="journal article" date="2016" name="Environ. Microbiol.">
        <title>New Methyloceanibacter diversity from North Sea sediments includes methanotroph containing solely the soluble methane monooxygenase.</title>
        <authorList>
            <person name="Vekeman B."/>
            <person name="Kerckhof F.M."/>
            <person name="Cremers G."/>
            <person name="de Vos P."/>
            <person name="Vandamme P."/>
            <person name="Boon N."/>
            <person name="Op den Camp H.J."/>
            <person name="Heylen K."/>
        </authorList>
    </citation>
    <scope>NUCLEOTIDE SEQUENCE [LARGE SCALE GENOMIC DNA]</scope>
    <source>
        <strain evidence="3 4">R-67175</strain>
    </source>
</reference>
<dbReference type="SUPFAM" id="SSF47413">
    <property type="entry name" value="lambda repressor-like DNA-binding domains"/>
    <property type="match status" value="1"/>
</dbReference>
<dbReference type="PROSITE" id="PS50943">
    <property type="entry name" value="HTH_CROC1"/>
    <property type="match status" value="1"/>
</dbReference>
<dbReference type="Proteomes" id="UP000094472">
    <property type="component" value="Unassembled WGS sequence"/>
</dbReference>
<sequence length="182" mass="20475">MGAAIKQRRLAGNLTLAALSEGAGMSSAMLSRVENGMAAASLDSLERLCHALGIGMADLFQEMDQKSGKAQLIKRDEQMEVVRVGTKQGYTYRLLSYDRGPRKIFEPFFVEVNRKAQAWPRFSHPGTEFMYMLQGRLEYRFGDKTYILEPGDALTFSGNVIHGPERMLDERVKFLAIIIYAE</sequence>
<evidence type="ECO:0000313" key="3">
    <source>
        <dbReference type="EMBL" id="ODS00837.1"/>
    </source>
</evidence>
<dbReference type="Gene3D" id="1.10.260.40">
    <property type="entry name" value="lambda repressor-like DNA-binding domains"/>
    <property type="match status" value="1"/>
</dbReference>
<dbReference type="InterPro" id="IPR011051">
    <property type="entry name" value="RmlC_Cupin_sf"/>
</dbReference>
<dbReference type="CDD" id="cd00093">
    <property type="entry name" value="HTH_XRE"/>
    <property type="match status" value="1"/>
</dbReference>
<dbReference type="Pfam" id="PF07883">
    <property type="entry name" value="Cupin_2"/>
    <property type="match status" value="1"/>
</dbReference>
<dbReference type="GO" id="GO:0005829">
    <property type="term" value="C:cytosol"/>
    <property type="evidence" value="ECO:0007669"/>
    <property type="project" value="TreeGrafter"/>
</dbReference>
<gene>
    <name evidence="3" type="ORF">AUC69_07470</name>
</gene>
<keyword evidence="4" id="KW-1185">Reference proteome</keyword>
<name>A0A1E3W6W0_9HYPH</name>
<organism evidence="3 4">
    <name type="scientific">Methyloceanibacter superfactus</name>
    <dbReference type="NCBI Taxonomy" id="1774969"/>
    <lineage>
        <taxon>Bacteria</taxon>
        <taxon>Pseudomonadati</taxon>
        <taxon>Pseudomonadota</taxon>
        <taxon>Alphaproteobacteria</taxon>
        <taxon>Hyphomicrobiales</taxon>
        <taxon>Hyphomicrobiaceae</taxon>
        <taxon>Methyloceanibacter</taxon>
    </lineage>
</organism>
<protein>
    <submittedName>
        <fullName evidence="3">XRE family transcriptional regulator</fullName>
    </submittedName>
</protein>
<dbReference type="InterPro" id="IPR001387">
    <property type="entry name" value="Cro/C1-type_HTH"/>
</dbReference>
<dbReference type="InterPro" id="IPR014710">
    <property type="entry name" value="RmlC-like_jellyroll"/>
</dbReference>
<dbReference type="STRING" id="1774969.AUC69_07470"/>
<evidence type="ECO:0000256" key="1">
    <source>
        <dbReference type="ARBA" id="ARBA00023125"/>
    </source>
</evidence>
<dbReference type="SUPFAM" id="SSF51182">
    <property type="entry name" value="RmlC-like cupins"/>
    <property type="match status" value="1"/>
</dbReference>
<accession>A0A1E3W6W0</accession>
<evidence type="ECO:0000259" key="2">
    <source>
        <dbReference type="PROSITE" id="PS50943"/>
    </source>
</evidence>
<dbReference type="InterPro" id="IPR013096">
    <property type="entry name" value="Cupin_2"/>
</dbReference>
<comment type="caution">
    <text evidence="3">The sequence shown here is derived from an EMBL/GenBank/DDBJ whole genome shotgun (WGS) entry which is preliminary data.</text>
</comment>
<dbReference type="GO" id="GO:0003700">
    <property type="term" value="F:DNA-binding transcription factor activity"/>
    <property type="evidence" value="ECO:0007669"/>
    <property type="project" value="TreeGrafter"/>
</dbReference>
<dbReference type="SMART" id="SM00530">
    <property type="entry name" value="HTH_XRE"/>
    <property type="match status" value="1"/>
</dbReference>
<evidence type="ECO:0000313" key="4">
    <source>
        <dbReference type="Proteomes" id="UP000094472"/>
    </source>
</evidence>
<dbReference type="GO" id="GO:0003677">
    <property type="term" value="F:DNA binding"/>
    <property type="evidence" value="ECO:0007669"/>
    <property type="project" value="UniProtKB-KW"/>
</dbReference>
<dbReference type="PANTHER" id="PTHR46797">
    <property type="entry name" value="HTH-TYPE TRANSCRIPTIONAL REGULATOR"/>
    <property type="match status" value="1"/>
</dbReference>
<dbReference type="CDD" id="cd02209">
    <property type="entry name" value="cupin_XRE_C"/>
    <property type="match status" value="1"/>
</dbReference>
<dbReference type="EMBL" id="LPWF01000011">
    <property type="protein sequence ID" value="ODS00837.1"/>
    <property type="molecule type" value="Genomic_DNA"/>
</dbReference>